<comment type="caution">
    <text evidence="1">The sequence shown here is derived from an EMBL/GenBank/DDBJ whole genome shotgun (WGS) entry which is preliminary data.</text>
</comment>
<dbReference type="Proteomes" id="UP001201163">
    <property type="component" value="Unassembled WGS sequence"/>
</dbReference>
<dbReference type="InterPro" id="IPR041078">
    <property type="entry name" value="Plavaka"/>
</dbReference>
<evidence type="ECO:0000313" key="2">
    <source>
        <dbReference type="Proteomes" id="UP001201163"/>
    </source>
</evidence>
<gene>
    <name evidence="1" type="ORF">EDB92DRAFT_1818399</name>
</gene>
<dbReference type="EMBL" id="JAKELL010000056">
    <property type="protein sequence ID" value="KAH8986208.1"/>
    <property type="molecule type" value="Genomic_DNA"/>
</dbReference>
<dbReference type="AlphaFoldDB" id="A0AAD4LCR5"/>
<reference evidence="1" key="1">
    <citation type="submission" date="2022-01" db="EMBL/GenBank/DDBJ databases">
        <title>Comparative genomics reveals a dynamic genome evolution in the ectomycorrhizal milk-cap (Lactarius) mushrooms.</title>
        <authorList>
            <consortium name="DOE Joint Genome Institute"/>
            <person name="Lebreton A."/>
            <person name="Tang N."/>
            <person name="Kuo A."/>
            <person name="LaButti K."/>
            <person name="Drula E."/>
            <person name="Barry K."/>
            <person name="Clum A."/>
            <person name="Lipzen A."/>
            <person name="Mousain D."/>
            <person name="Ng V."/>
            <person name="Wang R."/>
            <person name="Wang X."/>
            <person name="Dai Y."/>
            <person name="Henrissat B."/>
            <person name="Grigoriev I.V."/>
            <person name="Guerin-Laguette A."/>
            <person name="Yu F."/>
            <person name="Martin F.M."/>
        </authorList>
    </citation>
    <scope>NUCLEOTIDE SEQUENCE</scope>
    <source>
        <strain evidence="1">QP</strain>
    </source>
</reference>
<keyword evidence="2" id="KW-1185">Reference proteome</keyword>
<organism evidence="1 2">
    <name type="scientific">Lactarius akahatsu</name>
    <dbReference type="NCBI Taxonomy" id="416441"/>
    <lineage>
        <taxon>Eukaryota</taxon>
        <taxon>Fungi</taxon>
        <taxon>Dikarya</taxon>
        <taxon>Basidiomycota</taxon>
        <taxon>Agaricomycotina</taxon>
        <taxon>Agaricomycetes</taxon>
        <taxon>Russulales</taxon>
        <taxon>Russulaceae</taxon>
        <taxon>Lactarius</taxon>
    </lineage>
</organism>
<evidence type="ECO:0000313" key="1">
    <source>
        <dbReference type="EMBL" id="KAH8986208.1"/>
    </source>
</evidence>
<accession>A0AAD4LCR5</accession>
<name>A0AAD4LCR5_9AGAM</name>
<protein>
    <submittedName>
        <fullName evidence="1">Uncharacterized protein</fullName>
    </submittedName>
</protein>
<dbReference type="Pfam" id="PF18759">
    <property type="entry name" value="Plavaka"/>
    <property type="match status" value="1"/>
</dbReference>
<sequence>MLTPWVTHCCDGHFWHIIYGLGPYIADYPEQALLACIIQNWCTTPYHNLDGEVGGPRSHLHTNTLLSSGTITLQELWDDYGIVGDLQPFTMTFPHADIHDLLLPDVLHQIIKGTFKDHLVDWVEEYIWYSHHKGQVERILADINRRIAAVSSFPGLHHFHKGHGFKQWTRNDSKGLMKVYLPAIAGHVPPVMVRVVATLIEFCYLI</sequence>
<proteinExistence type="predicted"/>